<evidence type="ECO:0000256" key="1">
    <source>
        <dbReference type="ARBA" id="ARBA00023172"/>
    </source>
</evidence>
<organism evidence="4">
    <name type="scientific">Burkholderia contaminans</name>
    <dbReference type="NCBI Taxonomy" id="488447"/>
    <lineage>
        <taxon>Bacteria</taxon>
        <taxon>Pseudomonadati</taxon>
        <taxon>Pseudomonadota</taxon>
        <taxon>Betaproteobacteria</taxon>
        <taxon>Burkholderiales</taxon>
        <taxon>Burkholderiaceae</taxon>
        <taxon>Burkholderia</taxon>
        <taxon>Burkholderia cepacia complex</taxon>
    </lineage>
</organism>
<dbReference type="GO" id="GO:0015074">
    <property type="term" value="P:DNA integration"/>
    <property type="evidence" value="ECO:0007669"/>
    <property type="project" value="InterPro"/>
</dbReference>
<proteinExistence type="predicted"/>
<evidence type="ECO:0000259" key="2">
    <source>
        <dbReference type="PROSITE" id="PS51898"/>
    </source>
</evidence>
<dbReference type="InterPro" id="IPR011010">
    <property type="entry name" value="DNA_brk_join_enz"/>
</dbReference>
<keyword evidence="1" id="KW-0233">DNA recombination</keyword>
<dbReference type="AlphaFoldDB" id="A0A250LKR8"/>
<sequence>MHARHFWSIKYVFVREFPHRRFPLVFLNGDPGYVINEWIAHMLDGGIEQSLLEERIRAVLHLHDFCWARHGQNQLSEQAAHSLVGEFLTAKKVGTDRPDGTYPLGLFWRPVRRATLLKYLAGLNAFDTWQAAFHRSKRLNPSEQRLMTAWELYSEFRRRERWDPMLHLFPSQRKEKTVHLHRAPHWHQRLQRAPHSSPKCFPLAAFVDLVEQCSNPRDKMLYLQMFGLALRTSELLHLYTEDVFGIGRYGEARVRLDDPETGLWNWRDSQGKHRSTTRTSYLESNWSNEEFRDAYPVLYRLVPRTRYGRRGGMYAGFKGMTFHLGSGLDATSFGNEAIWIDPRIGVYFLKCFKAYMEEHFHGRPKRWPFHPWLYIHLDRERFGLPMSLPAVKKTWSRSMKRLGLESLHLGPHSLRHLAGFYCANVLRHPIETTQVLLRHARVESTQIYYHLTNDTVRHAVVESVTQQHDIPPSDMPYRGERTSLDLPSHWTSIT</sequence>
<evidence type="ECO:0000313" key="3">
    <source>
        <dbReference type="EMBL" id="BBA43443.1"/>
    </source>
</evidence>
<dbReference type="InterPro" id="IPR002104">
    <property type="entry name" value="Integrase_catalytic"/>
</dbReference>
<protein>
    <recommendedName>
        <fullName evidence="2">Tyr recombinase domain-containing protein</fullName>
    </recommendedName>
</protein>
<gene>
    <name evidence="3" type="ORF">BCCH1_59430</name>
    <name evidence="4" type="ORF">BCCH1_76770</name>
</gene>
<accession>A0A250LKR8</accession>
<dbReference type="Gene3D" id="1.10.443.10">
    <property type="entry name" value="Intergrase catalytic core"/>
    <property type="match status" value="1"/>
</dbReference>
<reference evidence="4" key="2">
    <citation type="journal article" date="2017" name="Genome Announc.">
        <title>High-Quality Draft Genome Sequence of Burkholderia contaminans CH-1, a Gram-Negative Bacterium That Metabolizes 2-Azahypoxanthine, a Plant Growth-Regulating Compound.</title>
        <authorList>
            <person name="Choi J.-H."/>
            <person name="Sugiura H."/>
            <person name="Moriuchi R."/>
            <person name="Kawagishi H."/>
            <person name="Dohra H."/>
        </authorList>
    </citation>
    <scope>NUCLEOTIDE SEQUENCE</scope>
    <source>
        <strain evidence="4">CH-1</strain>
        <plasmid evidence="4">pBC453</plasmid>
    </source>
</reference>
<dbReference type="GO" id="GO:0006310">
    <property type="term" value="P:DNA recombination"/>
    <property type="evidence" value="ECO:0007669"/>
    <property type="project" value="UniProtKB-KW"/>
</dbReference>
<dbReference type="Pfam" id="PF00589">
    <property type="entry name" value="Phage_integrase"/>
    <property type="match status" value="1"/>
</dbReference>
<dbReference type="EMBL" id="AP018358">
    <property type="protein sequence ID" value="BBA43443.1"/>
    <property type="molecule type" value="Genomic_DNA"/>
</dbReference>
<name>A0A250LKR8_9BURK</name>
<feature type="domain" description="Tyr recombinase" evidence="2">
    <location>
        <begin position="196"/>
        <end position="461"/>
    </location>
</feature>
<evidence type="ECO:0000313" key="4">
    <source>
        <dbReference type="EMBL" id="BBA45166.1"/>
    </source>
</evidence>
<dbReference type="SUPFAM" id="SSF56349">
    <property type="entry name" value="DNA breaking-rejoining enzymes"/>
    <property type="match status" value="1"/>
</dbReference>
<reference evidence="4" key="1">
    <citation type="journal article" date="2016" name="Biosci. Biotechnol. Biochem.">
        <title>Bioconversion of AHX to AOH by resting cells of Burkholderia contaminans CH-1.</title>
        <authorList>
            <person name="Choi J.H."/>
            <person name="Kikuchi A."/>
            <person name="Pumkaeo P."/>
            <person name="Hirai H."/>
            <person name="Tokuyama S."/>
            <person name="Kawagishi H."/>
        </authorList>
    </citation>
    <scope>NUCLEOTIDE SEQUENCE</scope>
    <source>
        <strain evidence="4">CH-1</strain>
        <plasmid evidence="4">pBC453</plasmid>
    </source>
</reference>
<dbReference type="EMBL" id="AP018360">
    <property type="protein sequence ID" value="BBA45166.1"/>
    <property type="molecule type" value="Genomic_DNA"/>
</dbReference>
<dbReference type="InterPro" id="IPR013762">
    <property type="entry name" value="Integrase-like_cat_sf"/>
</dbReference>
<dbReference type="RefSeq" id="WP_069746976.1">
    <property type="nucleotide sequence ID" value="NZ_AP018358.1"/>
</dbReference>
<keyword evidence="4" id="KW-0614">Plasmid</keyword>
<dbReference type="GO" id="GO:0003677">
    <property type="term" value="F:DNA binding"/>
    <property type="evidence" value="ECO:0007669"/>
    <property type="project" value="InterPro"/>
</dbReference>
<geneLocation type="plasmid" evidence="4">
    <name>pBC453</name>
</geneLocation>
<dbReference type="PROSITE" id="PS51898">
    <property type="entry name" value="TYR_RECOMBINASE"/>
    <property type="match status" value="1"/>
</dbReference>